<evidence type="ECO:0000313" key="3">
    <source>
        <dbReference type="Proteomes" id="UP001210925"/>
    </source>
</evidence>
<sequence length="214" mass="23881">MKGSITSKLQSLFLKSNEISEEDYVGTTETLTATQFAEAVGIKAIPDEEQLTILSKISEDSVISTGSTCNNSYPKLDMNMFVPPPEFLTPKRTRNMSITTLVGEEEKPNTYPRHRRPSLNLSPPLSSTFPRVNTHRQALSANSNRNSLSACSDIPPVLFEKNVVEVKKGRFSVTSEKSSHWYANVDKGPVSRFQKVLDEDPFEAELSFDSINFD</sequence>
<gene>
    <name evidence="2" type="ORF">HK103_006856</name>
</gene>
<keyword evidence="3" id="KW-1185">Reference proteome</keyword>
<comment type="caution">
    <text evidence="2">The sequence shown here is derived from an EMBL/GenBank/DDBJ whole genome shotgun (WGS) entry which is preliminary data.</text>
</comment>
<feature type="compositionally biased region" description="Low complexity" evidence="1">
    <location>
        <begin position="118"/>
        <end position="127"/>
    </location>
</feature>
<accession>A0AAD5UD89</accession>
<dbReference type="Proteomes" id="UP001210925">
    <property type="component" value="Unassembled WGS sequence"/>
</dbReference>
<proteinExistence type="predicted"/>
<evidence type="ECO:0000256" key="1">
    <source>
        <dbReference type="SAM" id="MobiDB-lite"/>
    </source>
</evidence>
<protein>
    <submittedName>
        <fullName evidence="2">Uncharacterized protein</fullName>
    </submittedName>
</protein>
<evidence type="ECO:0000313" key="2">
    <source>
        <dbReference type="EMBL" id="KAJ3254781.1"/>
    </source>
</evidence>
<organism evidence="2 3">
    <name type="scientific">Boothiomyces macroporosus</name>
    <dbReference type="NCBI Taxonomy" id="261099"/>
    <lineage>
        <taxon>Eukaryota</taxon>
        <taxon>Fungi</taxon>
        <taxon>Fungi incertae sedis</taxon>
        <taxon>Chytridiomycota</taxon>
        <taxon>Chytridiomycota incertae sedis</taxon>
        <taxon>Chytridiomycetes</taxon>
        <taxon>Rhizophydiales</taxon>
        <taxon>Terramycetaceae</taxon>
        <taxon>Boothiomyces</taxon>
    </lineage>
</organism>
<dbReference type="EMBL" id="JADGKB010000078">
    <property type="protein sequence ID" value="KAJ3254781.1"/>
    <property type="molecule type" value="Genomic_DNA"/>
</dbReference>
<feature type="region of interest" description="Disordered" evidence="1">
    <location>
        <begin position="105"/>
        <end position="127"/>
    </location>
</feature>
<name>A0AAD5UD89_9FUNG</name>
<dbReference type="AlphaFoldDB" id="A0AAD5UD89"/>
<reference evidence="2" key="1">
    <citation type="submission" date="2020-05" db="EMBL/GenBank/DDBJ databases">
        <title>Phylogenomic resolution of chytrid fungi.</title>
        <authorList>
            <person name="Stajich J.E."/>
            <person name="Amses K."/>
            <person name="Simmons R."/>
            <person name="Seto K."/>
            <person name="Myers J."/>
            <person name="Bonds A."/>
            <person name="Quandt C.A."/>
            <person name="Barry K."/>
            <person name="Liu P."/>
            <person name="Grigoriev I."/>
            <person name="Longcore J.E."/>
            <person name="James T.Y."/>
        </authorList>
    </citation>
    <scope>NUCLEOTIDE SEQUENCE</scope>
    <source>
        <strain evidence="2">PLAUS21</strain>
    </source>
</reference>